<organism evidence="8">
    <name type="scientific">Prototheca wickerhamii</name>
    <dbReference type="NCBI Taxonomy" id="3111"/>
    <lineage>
        <taxon>Eukaryota</taxon>
        <taxon>Viridiplantae</taxon>
        <taxon>Chlorophyta</taxon>
        <taxon>core chlorophytes</taxon>
        <taxon>Trebouxiophyceae</taxon>
        <taxon>Chlorellales</taxon>
        <taxon>Chlorellaceae</taxon>
        <taxon>Prototheca</taxon>
    </lineage>
</organism>
<dbReference type="GO" id="GO:0032259">
    <property type="term" value="P:methylation"/>
    <property type="evidence" value="ECO:0007669"/>
    <property type="project" value="UniProtKB-KW"/>
</dbReference>
<keyword evidence="2 5" id="KW-0349">Heme</keyword>
<dbReference type="InterPro" id="IPR002403">
    <property type="entry name" value="Cyt_P450_E_grp-IV"/>
</dbReference>
<reference evidence="8" key="1">
    <citation type="journal article" date="2020" name="Mycopathologia">
        <title>Protothecosis in Dogs and Cats-New Research Directions.</title>
        <authorList>
            <person name="Masuda M."/>
            <person name="Jagielski T."/>
            <person name="Danesi P."/>
            <person name="Falcaro C."/>
            <person name="Bertola M."/>
            <person name="Krockenberger M."/>
            <person name="Malik R."/>
            <person name="Kano R."/>
        </authorList>
    </citation>
    <scope>NUCLEOTIDE SEQUENCE</scope>
    <source>
        <strain evidence="8">IFM 56379</strain>
    </source>
</reference>
<evidence type="ECO:0000256" key="6">
    <source>
        <dbReference type="RuleBase" id="RU000461"/>
    </source>
</evidence>
<dbReference type="AlphaFoldDB" id="A0A7T4WRS6"/>
<name>A0A7T4WRS6_PROWI</name>
<evidence type="ECO:0000256" key="2">
    <source>
        <dbReference type="ARBA" id="ARBA00022617"/>
    </source>
</evidence>
<evidence type="ECO:0000256" key="5">
    <source>
        <dbReference type="PIRSR" id="PIRSR602403-1"/>
    </source>
</evidence>
<dbReference type="GO" id="GO:0005506">
    <property type="term" value="F:iron ion binding"/>
    <property type="evidence" value="ECO:0007669"/>
    <property type="project" value="InterPro"/>
</dbReference>
<protein>
    <submittedName>
        <fullName evidence="8">Sterol 14 alpha-demethylase</fullName>
        <ecNumber evidence="8">1.14.14.154</ecNumber>
    </submittedName>
</protein>
<dbReference type="EC" id="1.14.14.154" evidence="8"/>
<dbReference type="Pfam" id="PF00067">
    <property type="entry name" value="p450"/>
    <property type="match status" value="1"/>
</dbReference>
<feature type="transmembrane region" description="Helical" evidence="7">
    <location>
        <begin position="12"/>
        <end position="32"/>
    </location>
</feature>
<keyword evidence="7" id="KW-1133">Transmembrane helix</keyword>
<comment type="similarity">
    <text evidence="1 6">Belongs to the cytochrome P450 family.</text>
</comment>
<evidence type="ECO:0000256" key="4">
    <source>
        <dbReference type="ARBA" id="ARBA00023004"/>
    </source>
</evidence>
<sequence length="495" mass="55947">MVVAPLAPLWALPLPALLGVLSLLVLCLALFVRATANLRRGDAPPVDEGVPFVGGLLKFSKGPWFLMESLYAKHGEVFTVPLAHKRMTFLLGPQASPHFFNATDDKMSQTEVYNFNVPTFGPGVVFDVDQRVRTEQFRFVADALRTSKLKTYVPAFRQEAEAFFARWGDTGVVNLMDAFGELIILTASRTLLGREVRESMFREVADLFHDLDDGMRPLSVLFPYLPTAYHRRRDVARRRLQDIFKRVIAARRASGAKEDDVLQALIDARYRKVYDGRATTDEEITGLLIALLFAGQHTSSVTSTWTGLYMMAGDQRYFKVVEEEQRRVVAEHGDALDFDVLNGMDRLHLAIMEALRLQPPLVLLMRYAKEPFEVVTSDGKAFTVPKGDIVATSPSFSHRLKNVFRDPNDFQPERFEAPRDEDKAVPFSYIGFGGGRHGCMGSQFAYLQIKTIWSVLLRNFTFELVDPFPEPDWASMVIGPKPCRVRYTRRKTPLA</sequence>
<dbReference type="CDD" id="cd11042">
    <property type="entry name" value="CYP51-like"/>
    <property type="match status" value="1"/>
</dbReference>
<dbReference type="PROSITE" id="PS00086">
    <property type="entry name" value="CYTOCHROME_P450"/>
    <property type="match status" value="1"/>
</dbReference>
<dbReference type="Gene3D" id="1.10.630.10">
    <property type="entry name" value="Cytochrome P450"/>
    <property type="match status" value="1"/>
</dbReference>
<evidence type="ECO:0000313" key="8">
    <source>
        <dbReference type="EMBL" id="QQD79794.1"/>
    </source>
</evidence>
<keyword evidence="8" id="KW-0808">Transferase</keyword>
<feature type="binding site" description="axial binding residue" evidence="5">
    <location>
        <position position="439"/>
    </location>
    <ligand>
        <name>heme</name>
        <dbReference type="ChEBI" id="CHEBI:30413"/>
    </ligand>
    <ligandPart>
        <name>Fe</name>
        <dbReference type="ChEBI" id="CHEBI:18248"/>
    </ligandPart>
</feature>
<evidence type="ECO:0000256" key="1">
    <source>
        <dbReference type="ARBA" id="ARBA00010617"/>
    </source>
</evidence>
<dbReference type="PRINTS" id="PR00465">
    <property type="entry name" value="EP450IV"/>
</dbReference>
<dbReference type="PANTHER" id="PTHR24304">
    <property type="entry name" value="CYTOCHROME P450 FAMILY 7"/>
    <property type="match status" value="1"/>
</dbReference>
<evidence type="ECO:0000256" key="7">
    <source>
        <dbReference type="SAM" id="Phobius"/>
    </source>
</evidence>
<accession>A0A7T4WRS6</accession>
<dbReference type="PRINTS" id="PR00385">
    <property type="entry name" value="P450"/>
</dbReference>
<dbReference type="EMBL" id="MT707610">
    <property type="protein sequence ID" value="QQD79794.1"/>
    <property type="molecule type" value="Genomic_DNA"/>
</dbReference>
<evidence type="ECO:0000256" key="3">
    <source>
        <dbReference type="ARBA" id="ARBA00022723"/>
    </source>
</evidence>
<keyword evidence="4 5" id="KW-0408">Iron</keyword>
<dbReference type="InterPro" id="IPR036396">
    <property type="entry name" value="Cyt_P450_sf"/>
</dbReference>
<proteinExistence type="inferred from homology"/>
<dbReference type="InterPro" id="IPR050529">
    <property type="entry name" value="CYP450_sterol_14alpha_dmase"/>
</dbReference>
<keyword evidence="3 5" id="KW-0479">Metal-binding</keyword>
<dbReference type="InterPro" id="IPR001128">
    <property type="entry name" value="Cyt_P450"/>
</dbReference>
<keyword evidence="7" id="KW-0472">Membrane</keyword>
<comment type="cofactor">
    <cofactor evidence="5">
        <name>heme</name>
        <dbReference type="ChEBI" id="CHEBI:30413"/>
    </cofactor>
</comment>
<dbReference type="SUPFAM" id="SSF48264">
    <property type="entry name" value="Cytochrome P450"/>
    <property type="match status" value="1"/>
</dbReference>
<dbReference type="GO" id="GO:0008168">
    <property type="term" value="F:methyltransferase activity"/>
    <property type="evidence" value="ECO:0007669"/>
    <property type="project" value="UniProtKB-KW"/>
</dbReference>
<dbReference type="PANTHER" id="PTHR24304:SF2">
    <property type="entry name" value="24-HYDROXYCHOLESTEROL 7-ALPHA-HYDROXYLASE"/>
    <property type="match status" value="1"/>
</dbReference>
<keyword evidence="6" id="KW-0503">Monooxygenase</keyword>
<keyword evidence="8" id="KW-0489">Methyltransferase</keyword>
<keyword evidence="7" id="KW-0812">Transmembrane</keyword>
<keyword evidence="6 8" id="KW-0560">Oxidoreductase</keyword>
<dbReference type="InterPro" id="IPR017972">
    <property type="entry name" value="Cyt_P450_CS"/>
</dbReference>
<gene>
    <name evidence="8" type="primary">CYP51</name>
</gene>
<dbReference type="GO" id="GO:0020037">
    <property type="term" value="F:heme binding"/>
    <property type="evidence" value="ECO:0007669"/>
    <property type="project" value="InterPro"/>
</dbReference>
<dbReference type="GO" id="GO:0008398">
    <property type="term" value="F:sterol 14-demethylase activity"/>
    <property type="evidence" value="ECO:0007669"/>
    <property type="project" value="UniProtKB-EC"/>
</dbReference>